<evidence type="ECO:0000256" key="6">
    <source>
        <dbReference type="ARBA" id="ARBA00022801"/>
    </source>
</evidence>
<evidence type="ECO:0000256" key="7">
    <source>
        <dbReference type="ARBA" id="ARBA00023242"/>
    </source>
</evidence>
<dbReference type="PANTHER" id="PTHR22930:SF269">
    <property type="entry name" value="NUCLEASE HARBI1-LIKE PROTEIN"/>
    <property type="match status" value="1"/>
</dbReference>
<dbReference type="Proteomes" id="UP001162164">
    <property type="component" value="Unassembled WGS sequence"/>
</dbReference>
<dbReference type="PANTHER" id="PTHR22930">
    <property type="match status" value="1"/>
</dbReference>
<name>A0ABQ9J3P9_9CUCU</name>
<comment type="cofactor">
    <cofactor evidence="1">
        <name>a divalent metal cation</name>
        <dbReference type="ChEBI" id="CHEBI:60240"/>
    </cofactor>
</comment>
<dbReference type="Pfam" id="PF13359">
    <property type="entry name" value="DDE_Tnp_4"/>
    <property type="match status" value="1"/>
</dbReference>
<evidence type="ECO:0000256" key="1">
    <source>
        <dbReference type="ARBA" id="ARBA00001968"/>
    </source>
</evidence>
<comment type="caution">
    <text evidence="9">The sequence shown here is derived from an EMBL/GenBank/DDBJ whole genome shotgun (WGS) entry which is preliminary data.</text>
</comment>
<dbReference type="InterPro" id="IPR045249">
    <property type="entry name" value="HARBI1-like"/>
</dbReference>
<gene>
    <name evidence="9" type="ORF">NQ317_018689</name>
</gene>
<accession>A0ABQ9J3P9</accession>
<evidence type="ECO:0000259" key="8">
    <source>
        <dbReference type="Pfam" id="PF13359"/>
    </source>
</evidence>
<proteinExistence type="inferred from homology"/>
<reference evidence="9" key="1">
    <citation type="journal article" date="2023" name="Insect Mol. Biol.">
        <title>Genome sequencing provides insights into the evolution of gene families encoding plant cell wall-degrading enzymes in longhorned beetles.</title>
        <authorList>
            <person name="Shin N.R."/>
            <person name="Okamura Y."/>
            <person name="Kirsch R."/>
            <person name="Pauchet Y."/>
        </authorList>
    </citation>
    <scope>NUCLEOTIDE SEQUENCE</scope>
    <source>
        <strain evidence="9">MMC_N1</strain>
    </source>
</reference>
<keyword evidence="5" id="KW-0479">Metal-binding</keyword>
<organism evidence="9 10">
    <name type="scientific">Molorchus minor</name>
    <dbReference type="NCBI Taxonomy" id="1323400"/>
    <lineage>
        <taxon>Eukaryota</taxon>
        <taxon>Metazoa</taxon>
        <taxon>Ecdysozoa</taxon>
        <taxon>Arthropoda</taxon>
        <taxon>Hexapoda</taxon>
        <taxon>Insecta</taxon>
        <taxon>Pterygota</taxon>
        <taxon>Neoptera</taxon>
        <taxon>Endopterygota</taxon>
        <taxon>Coleoptera</taxon>
        <taxon>Polyphaga</taxon>
        <taxon>Cucujiformia</taxon>
        <taxon>Chrysomeloidea</taxon>
        <taxon>Cerambycidae</taxon>
        <taxon>Lamiinae</taxon>
        <taxon>Monochamini</taxon>
        <taxon>Molorchus</taxon>
    </lineage>
</organism>
<keyword evidence="6" id="KW-0378">Hydrolase</keyword>
<sequence length="329" mass="38271">MLHFIDISPVAITYIKYDVSLNDRYTYYLFFRFLATGQNFEMLKYDFLMGSRTVSSIVTDTCEAIWRVLKPLELQPPSSKERWEEIAKNFHSKTNFPNCLGAVDGIHVRLTCPLHSGSNYYNYKTYFSIVLLAVVDADYRFIAIDVGAYGRESDSNIFNDWTFGKNLARNELNLPSPKALPNTDNPSLPYVFLGDEAFALNTNILRPYPRNNLNEQRRVFNYRLSRARRLVECTFGILSNKWRIFHTSMTIPPDFAVLVTKTACVLHNFVRARDGYNFEDSLTHYFEDNPFRCPQHRSTNAGRNVRDGFAEYFVSQAGEIPWQYRRINT</sequence>
<comment type="similarity">
    <text evidence="3">Belongs to the HARBI1 family.</text>
</comment>
<keyword evidence="4" id="KW-0540">Nuclease</keyword>
<comment type="subcellular location">
    <subcellularLocation>
        <location evidence="2">Nucleus</location>
    </subcellularLocation>
</comment>
<evidence type="ECO:0000256" key="4">
    <source>
        <dbReference type="ARBA" id="ARBA00022722"/>
    </source>
</evidence>
<dbReference type="EMBL" id="JAPWTJ010001378">
    <property type="protein sequence ID" value="KAJ8972215.1"/>
    <property type="molecule type" value="Genomic_DNA"/>
</dbReference>
<keyword evidence="7" id="KW-0539">Nucleus</keyword>
<evidence type="ECO:0000256" key="2">
    <source>
        <dbReference type="ARBA" id="ARBA00004123"/>
    </source>
</evidence>
<dbReference type="InterPro" id="IPR027806">
    <property type="entry name" value="HARBI1_dom"/>
</dbReference>
<evidence type="ECO:0000256" key="3">
    <source>
        <dbReference type="ARBA" id="ARBA00006958"/>
    </source>
</evidence>
<evidence type="ECO:0000313" key="10">
    <source>
        <dbReference type="Proteomes" id="UP001162164"/>
    </source>
</evidence>
<evidence type="ECO:0000313" key="9">
    <source>
        <dbReference type="EMBL" id="KAJ8972215.1"/>
    </source>
</evidence>
<protein>
    <recommendedName>
        <fullName evidence="8">DDE Tnp4 domain-containing protein</fullName>
    </recommendedName>
</protein>
<keyword evidence="10" id="KW-1185">Reference proteome</keyword>
<feature type="domain" description="DDE Tnp4" evidence="8">
    <location>
        <begin position="103"/>
        <end position="268"/>
    </location>
</feature>
<evidence type="ECO:0000256" key="5">
    <source>
        <dbReference type="ARBA" id="ARBA00022723"/>
    </source>
</evidence>